<comment type="caution">
    <text evidence="2">The sequence shown here is derived from an EMBL/GenBank/DDBJ whole genome shotgun (WGS) entry which is preliminary data.</text>
</comment>
<keyword evidence="3" id="KW-1185">Reference proteome</keyword>
<proteinExistence type="predicted"/>
<dbReference type="PANTHER" id="PTHR47481:SF39">
    <property type="entry name" value="TRANSCRIPTION FACTOR INTERACTOR AND REGULATOR CCHC(ZN) FAMILY"/>
    <property type="match status" value="1"/>
</dbReference>
<protein>
    <submittedName>
        <fullName evidence="2">Uncharacterized protein</fullName>
    </submittedName>
</protein>
<reference evidence="2 3" key="1">
    <citation type="submission" date="2019-05" db="EMBL/GenBank/DDBJ databases">
        <title>Mikania micrantha, genome provides insights into the molecular mechanism of rapid growth.</title>
        <authorList>
            <person name="Liu B."/>
        </authorList>
    </citation>
    <scope>NUCLEOTIDE SEQUENCE [LARGE SCALE GENOMIC DNA]</scope>
    <source>
        <strain evidence="2">NLD-2019</strain>
        <tissue evidence="2">Leaf</tissue>
    </source>
</reference>
<evidence type="ECO:0000313" key="3">
    <source>
        <dbReference type="Proteomes" id="UP000326396"/>
    </source>
</evidence>
<accession>A0A5N6PP75</accession>
<sequence length="173" mass="18491">MAASNSPLNGAVASASSQPATIQDIQQLLGQLGLHNQPTKAATTQAFYTNRGGSSHRSQFSWASTQNTVFGTCNRCGIGHIPSQCPNWDPATIRGRQPSGNYAESRSQASSSSWLPDTGSTNHAAPDLLGFEYVEPYYGEDNLYVGNGNVLPILHIGSKGQIYTHYPPHGSKQ</sequence>
<gene>
    <name evidence="2" type="ORF">E3N88_05776</name>
</gene>
<feature type="region of interest" description="Disordered" evidence="1">
    <location>
        <begin position="89"/>
        <end position="118"/>
    </location>
</feature>
<dbReference type="OrthoDB" id="1752173at2759"/>
<organism evidence="2 3">
    <name type="scientific">Mikania micrantha</name>
    <name type="common">bitter vine</name>
    <dbReference type="NCBI Taxonomy" id="192012"/>
    <lineage>
        <taxon>Eukaryota</taxon>
        <taxon>Viridiplantae</taxon>
        <taxon>Streptophyta</taxon>
        <taxon>Embryophyta</taxon>
        <taxon>Tracheophyta</taxon>
        <taxon>Spermatophyta</taxon>
        <taxon>Magnoliopsida</taxon>
        <taxon>eudicotyledons</taxon>
        <taxon>Gunneridae</taxon>
        <taxon>Pentapetalae</taxon>
        <taxon>asterids</taxon>
        <taxon>campanulids</taxon>
        <taxon>Asterales</taxon>
        <taxon>Asteraceae</taxon>
        <taxon>Asteroideae</taxon>
        <taxon>Heliantheae alliance</taxon>
        <taxon>Eupatorieae</taxon>
        <taxon>Mikania</taxon>
    </lineage>
</organism>
<dbReference type="EMBL" id="SZYD01000003">
    <property type="protein sequence ID" value="KAD6794880.1"/>
    <property type="molecule type" value="Genomic_DNA"/>
</dbReference>
<evidence type="ECO:0000256" key="1">
    <source>
        <dbReference type="SAM" id="MobiDB-lite"/>
    </source>
</evidence>
<evidence type="ECO:0000313" key="2">
    <source>
        <dbReference type="EMBL" id="KAD6794880.1"/>
    </source>
</evidence>
<name>A0A5N6PP75_9ASTR</name>
<dbReference type="AlphaFoldDB" id="A0A5N6PP75"/>
<dbReference type="PANTHER" id="PTHR47481">
    <property type="match status" value="1"/>
</dbReference>
<dbReference type="Proteomes" id="UP000326396">
    <property type="component" value="Linkage Group LG11"/>
</dbReference>